<proteinExistence type="predicted"/>
<reference evidence="1" key="1">
    <citation type="submission" date="2023-10" db="EMBL/GenBank/DDBJ databases">
        <title>Genome assemblies of two species of porcelain crab, Petrolisthes cinctipes and Petrolisthes manimaculis (Anomura: Porcellanidae).</title>
        <authorList>
            <person name="Angst P."/>
        </authorList>
    </citation>
    <scope>NUCLEOTIDE SEQUENCE</scope>
    <source>
        <strain evidence="1">PB745_01</strain>
        <tissue evidence="1">Gill</tissue>
    </source>
</reference>
<evidence type="ECO:0000313" key="1">
    <source>
        <dbReference type="EMBL" id="KAK3894301.1"/>
    </source>
</evidence>
<organism evidence="1 2">
    <name type="scientific">Petrolisthes cinctipes</name>
    <name type="common">Flat porcelain crab</name>
    <dbReference type="NCBI Taxonomy" id="88211"/>
    <lineage>
        <taxon>Eukaryota</taxon>
        <taxon>Metazoa</taxon>
        <taxon>Ecdysozoa</taxon>
        <taxon>Arthropoda</taxon>
        <taxon>Crustacea</taxon>
        <taxon>Multicrustacea</taxon>
        <taxon>Malacostraca</taxon>
        <taxon>Eumalacostraca</taxon>
        <taxon>Eucarida</taxon>
        <taxon>Decapoda</taxon>
        <taxon>Pleocyemata</taxon>
        <taxon>Anomura</taxon>
        <taxon>Galatheoidea</taxon>
        <taxon>Porcellanidae</taxon>
        <taxon>Petrolisthes</taxon>
    </lineage>
</organism>
<feature type="non-terminal residue" evidence="1">
    <location>
        <position position="60"/>
    </location>
</feature>
<protein>
    <submittedName>
        <fullName evidence="1">Uncharacterized protein</fullName>
    </submittedName>
</protein>
<evidence type="ECO:0000313" key="2">
    <source>
        <dbReference type="Proteomes" id="UP001286313"/>
    </source>
</evidence>
<comment type="caution">
    <text evidence="1">The sequence shown here is derived from an EMBL/GenBank/DDBJ whole genome shotgun (WGS) entry which is preliminary data.</text>
</comment>
<keyword evidence="2" id="KW-1185">Reference proteome</keyword>
<gene>
    <name evidence="1" type="ORF">Pcinc_001935</name>
</gene>
<accession>A0AAE1GLY1</accession>
<dbReference type="Proteomes" id="UP001286313">
    <property type="component" value="Unassembled WGS sequence"/>
</dbReference>
<name>A0AAE1GLY1_PETCI</name>
<sequence length="60" mass="6458">MGVAGDDEEGVGGVVGSSRDNKAARIVEWHADYPPPPVPDVNFADYILQSFQSHTQEVAM</sequence>
<dbReference type="AlphaFoldDB" id="A0AAE1GLY1"/>
<dbReference type="EMBL" id="JAWQEG010000121">
    <property type="protein sequence ID" value="KAK3894301.1"/>
    <property type="molecule type" value="Genomic_DNA"/>
</dbReference>